<organism evidence="2 3">
    <name type="scientific">Clathrus columnatus</name>
    <dbReference type="NCBI Taxonomy" id="1419009"/>
    <lineage>
        <taxon>Eukaryota</taxon>
        <taxon>Fungi</taxon>
        <taxon>Dikarya</taxon>
        <taxon>Basidiomycota</taxon>
        <taxon>Agaricomycotina</taxon>
        <taxon>Agaricomycetes</taxon>
        <taxon>Phallomycetidae</taxon>
        <taxon>Phallales</taxon>
        <taxon>Clathraceae</taxon>
        <taxon>Clathrus</taxon>
    </lineage>
</organism>
<name>A0AAV5A381_9AGAM</name>
<evidence type="ECO:0000256" key="1">
    <source>
        <dbReference type="SAM" id="MobiDB-lite"/>
    </source>
</evidence>
<gene>
    <name evidence="2" type="ORF">Clacol_002284</name>
</gene>
<comment type="caution">
    <text evidence="2">The sequence shown here is derived from an EMBL/GenBank/DDBJ whole genome shotgun (WGS) entry which is preliminary data.</text>
</comment>
<feature type="region of interest" description="Disordered" evidence="1">
    <location>
        <begin position="59"/>
        <end position="84"/>
    </location>
</feature>
<feature type="compositionally biased region" description="Acidic residues" evidence="1">
    <location>
        <begin position="119"/>
        <end position="135"/>
    </location>
</feature>
<evidence type="ECO:0000313" key="2">
    <source>
        <dbReference type="EMBL" id="GJJ08077.1"/>
    </source>
</evidence>
<keyword evidence="3" id="KW-1185">Reference proteome</keyword>
<dbReference type="EMBL" id="BPWL01000003">
    <property type="protein sequence ID" value="GJJ08077.1"/>
    <property type="molecule type" value="Genomic_DNA"/>
</dbReference>
<protein>
    <submittedName>
        <fullName evidence="2">Uncharacterized protein</fullName>
    </submittedName>
</protein>
<feature type="region of interest" description="Disordered" evidence="1">
    <location>
        <begin position="103"/>
        <end position="135"/>
    </location>
</feature>
<accession>A0AAV5A381</accession>
<sequence>MMQCSPCQHAPSIVNHHIIVERVQLDRFSTNIFLAFQEAISTIIICDFTVALRRRNMEKQKPTPNLSNIHLPTLSLPSQGNMAQTQRSVLGRLHESLVAEMAERPDEMDINSNHPPGSEELDVDDSDNLQDNGEV</sequence>
<evidence type="ECO:0000313" key="3">
    <source>
        <dbReference type="Proteomes" id="UP001050691"/>
    </source>
</evidence>
<dbReference type="Proteomes" id="UP001050691">
    <property type="component" value="Unassembled WGS sequence"/>
</dbReference>
<dbReference type="AlphaFoldDB" id="A0AAV5A381"/>
<reference evidence="2" key="1">
    <citation type="submission" date="2021-10" db="EMBL/GenBank/DDBJ databases">
        <title>De novo Genome Assembly of Clathrus columnatus (Basidiomycota, Fungi) Using Illumina and Nanopore Sequence Data.</title>
        <authorList>
            <person name="Ogiso-Tanaka E."/>
            <person name="Itagaki H."/>
            <person name="Hosoya T."/>
            <person name="Hosaka K."/>
        </authorList>
    </citation>
    <scope>NUCLEOTIDE SEQUENCE</scope>
    <source>
        <strain evidence="2">MO-923</strain>
    </source>
</reference>
<proteinExistence type="predicted"/>
<feature type="compositionally biased region" description="Polar residues" evidence="1">
    <location>
        <begin position="62"/>
        <end position="84"/>
    </location>
</feature>